<proteinExistence type="predicted"/>
<evidence type="ECO:0000256" key="1">
    <source>
        <dbReference type="ARBA" id="ARBA00022676"/>
    </source>
</evidence>
<dbReference type="RefSeq" id="WP_160115130.1">
    <property type="nucleotide sequence ID" value="NZ_FNVA01000004.1"/>
</dbReference>
<dbReference type="InterPro" id="IPR002201">
    <property type="entry name" value="Glyco_trans_9"/>
</dbReference>
<evidence type="ECO:0000313" key="3">
    <source>
        <dbReference type="EMBL" id="SEG33090.1"/>
    </source>
</evidence>
<dbReference type="OrthoDB" id="9760688at2"/>
<gene>
    <name evidence="3" type="ORF">SAMN05421819_2538</name>
</gene>
<organism evidence="3 4">
    <name type="scientific">Bryocella elongata</name>
    <dbReference type="NCBI Taxonomy" id="863522"/>
    <lineage>
        <taxon>Bacteria</taxon>
        <taxon>Pseudomonadati</taxon>
        <taxon>Acidobacteriota</taxon>
        <taxon>Terriglobia</taxon>
        <taxon>Terriglobales</taxon>
        <taxon>Acidobacteriaceae</taxon>
        <taxon>Bryocella</taxon>
    </lineage>
</organism>
<reference evidence="3 4" key="1">
    <citation type="submission" date="2016-10" db="EMBL/GenBank/DDBJ databases">
        <authorList>
            <person name="de Groot N.N."/>
        </authorList>
    </citation>
    <scope>NUCLEOTIDE SEQUENCE [LARGE SCALE GENOMIC DNA]</scope>
    <source>
        <strain evidence="3 4">DSM 22489</strain>
    </source>
</reference>
<keyword evidence="1" id="KW-0328">Glycosyltransferase</keyword>
<dbReference type="Proteomes" id="UP000236728">
    <property type="component" value="Unassembled WGS sequence"/>
</dbReference>
<accession>A0A1H5ZAM1</accession>
<keyword evidence="2 3" id="KW-0808">Transferase</keyword>
<dbReference type="GO" id="GO:0005829">
    <property type="term" value="C:cytosol"/>
    <property type="evidence" value="ECO:0007669"/>
    <property type="project" value="TreeGrafter"/>
</dbReference>
<dbReference type="AlphaFoldDB" id="A0A1H5ZAM1"/>
<evidence type="ECO:0000313" key="4">
    <source>
        <dbReference type="Proteomes" id="UP000236728"/>
    </source>
</evidence>
<dbReference type="Gene3D" id="3.40.50.2000">
    <property type="entry name" value="Glycogen Phosphorylase B"/>
    <property type="match status" value="1"/>
</dbReference>
<dbReference type="GO" id="GO:0009244">
    <property type="term" value="P:lipopolysaccharide core region biosynthetic process"/>
    <property type="evidence" value="ECO:0007669"/>
    <property type="project" value="TreeGrafter"/>
</dbReference>
<dbReference type="EMBL" id="FNVA01000004">
    <property type="protein sequence ID" value="SEG33090.1"/>
    <property type="molecule type" value="Genomic_DNA"/>
</dbReference>
<dbReference type="InterPro" id="IPR051199">
    <property type="entry name" value="LPS_LOS_Heptosyltrfase"/>
</dbReference>
<dbReference type="Pfam" id="PF01075">
    <property type="entry name" value="Glyco_transf_9"/>
    <property type="match status" value="1"/>
</dbReference>
<sequence length="368" mass="40151">MSKEVRPPQIVYGVFKGMGDLLWAVPVITAELDRGYQVHLILFSSPALVEFCTLVDFGLNRSLLVIHTLPRTAREALVFLTMCSGVSPKMVWVSPHAPALAASWKIPLVLWTLKTLFWGSARVVGATTEPMARLFDRALPVDRSLPLKQREWSMYALLRGDAVAADVPLPRFAPEIMQEASEPSRFDLIIHPGAMALNRTWPHNKYPEVIALLPEEWTIGVLGLPQDIEPLRGMLPADRSIVFLTGSLRQALLTLAGARILLVMDSGNVHFAEVLGRPAVAVFGKEDPSTIIPRGLVEPVYEKSVPCQPCGLAVCTQTEPFCMTNLAPATVASRLIRLAGAHAKGMASFSAGRFDVPADLIALLSHDA</sequence>
<dbReference type="PANTHER" id="PTHR30160">
    <property type="entry name" value="TETRAACYLDISACCHARIDE 4'-KINASE-RELATED"/>
    <property type="match status" value="1"/>
</dbReference>
<dbReference type="SUPFAM" id="SSF53756">
    <property type="entry name" value="UDP-Glycosyltransferase/glycogen phosphorylase"/>
    <property type="match status" value="1"/>
</dbReference>
<dbReference type="GO" id="GO:0008713">
    <property type="term" value="F:ADP-heptose-lipopolysaccharide heptosyltransferase activity"/>
    <property type="evidence" value="ECO:0007669"/>
    <property type="project" value="TreeGrafter"/>
</dbReference>
<keyword evidence="4" id="KW-1185">Reference proteome</keyword>
<evidence type="ECO:0000256" key="2">
    <source>
        <dbReference type="ARBA" id="ARBA00022679"/>
    </source>
</evidence>
<name>A0A1H5ZAM1_9BACT</name>
<protein>
    <submittedName>
        <fullName evidence="3">Heptosyltransferase-2</fullName>
    </submittedName>
</protein>